<name>A0A9P5T7Y6_9AGAM</name>
<sequence>KYGTFKGLKPDGIGTIIEPPAQGKVSWRNIEVILESKNSVKDMVKQAATYARCSLLSNLRRFFALAICLNFTSLEVYFFVFHHSG</sequence>
<comment type="caution">
    <text evidence="2">The sequence shown here is derived from an EMBL/GenBank/DDBJ whole genome shotgun (WGS) entry which is preliminary data.</text>
</comment>
<evidence type="ECO:0000313" key="2">
    <source>
        <dbReference type="EMBL" id="KAF8478489.1"/>
    </source>
</evidence>
<reference evidence="2" key="2">
    <citation type="journal article" date="2020" name="Nat. Commun.">
        <title>Large-scale genome sequencing of mycorrhizal fungi provides insights into the early evolution of symbiotic traits.</title>
        <authorList>
            <person name="Miyauchi S."/>
            <person name="Kiss E."/>
            <person name="Kuo A."/>
            <person name="Drula E."/>
            <person name="Kohler A."/>
            <person name="Sanchez-Garcia M."/>
            <person name="Morin E."/>
            <person name="Andreopoulos B."/>
            <person name="Barry K.W."/>
            <person name="Bonito G."/>
            <person name="Buee M."/>
            <person name="Carver A."/>
            <person name="Chen C."/>
            <person name="Cichocki N."/>
            <person name="Clum A."/>
            <person name="Culley D."/>
            <person name="Crous P.W."/>
            <person name="Fauchery L."/>
            <person name="Girlanda M."/>
            <person name="Hayes R.D."/>
            <person name="Keri Z."/>
            <person name="LaButti K."/>
            <person name="Lipzen A."/>
            <person name="Lombard V."/>
            <person name="Magnuson J."/>
            <person name="Maillard F."/>
            <person name="Murat C."/>
            <person name="Nolan M."/>
            <person name="Ohm R.A."/>
            <person name="Pangilinan J."/>
            <person name="Pereira M.F."/>
            <person name="Perotto S."/>
            <person name="Peter M."/>
            <person name="Pfister S."/>
            <person name="Riley R."/>
            <person name="Sitrit Y."/>
            <person name="Stielow J.B."/>
            <person name="Szollosi G."/>
            <person name="Zifcakova L."/>
            <person name="Stursova M."/>
            <person name="Spatafora J.W."/>
            <person name="Tedersoo L."/>
            <person name="Vaario L.M."/>
            <person name="Yamada A."/>
            <person name="Yan M."/>
            <person name="Wang P."/>
            <person name="Xu J."/>
            <person name="Bruns T."/>
            <person name="Baldrian P."/>
            <person name="Vilgalys R."/>
            <person name="Dunand C."/>
            <person name="Henrissat B."/>
            <person name="Grigoriev I.V."/>
            <person name="Hibbett D."/>
            <person name="Nagy L.G."/>
            <person name="Martin F.M."/>
        </authorList>
    </citation>
    <scope>NUCLEOTIDE SEQUENCE</scope>
    <source>
        <strain evidence="2">Prilba</strain>
    </source>
</reference>
<gene>
    <name evidence="2" type="ORF">DFH94DRAFT_620906</name>
</gene>
<protein>
    <submittedName>
        <fullName evidence="2">Uncharacterized protein</fullName>
    </submittedName>
</protein>
<keyword evidence="1" id="KW-0472">Membrane</keyword>
<reference evidence="2" key="1">
    <citation type="submission" date="2019-10" db="EMBL/GenBank/DDBJ databases">
        <authorList>
            <consortium name="DOE Joint Genome Institute"/>
            <person name="Kuo A."/>
            <person name="Miyauchi S."/>
            <person name="Kiss E."/>
            <person name="Drula E."/>
            <person name="Kohler A."/>
            <person name="Sanchez-Garcia M."/>
            <person name="Andreopoulos B."/>
            <person name="Barry K.W."/>
            <person name="Bonito G."/>
            <person name="Buee M."/>
            <person name="Carver A."/>
            <person name="Chen C."/>
            <person name="Cichocki N."/>
            <person name="Clum A."/>
            <person name="Culley D."/>
            <person name="Crous P.W."/>
            <person name="Fauchery L."/>
            <person name="Girlanda M."/>
            <person name="Hayes R."/>
            <person name="Keri Z."/>
            <person name="LaButti K."/>
            <person name="Lipzen A."/>
            <person name="Lombard V."/>
            <person name="Magnuson J."/>
            <person name="Maillard F."/>
            <person name="Morin E."/>
            <person name="Murat C."/>
            <person name="Nolan M."/>
            <person name="Ohm R."/>
            <person name="Pangilinan J."/>
            <person name="Pereira M."/>
            <person name="Perotto S."/>
            <person name="Peter M."/>
            <person name="Riley R."/>
            <person name="Sitrit Y."/>
            <person name="Stielow B."/>
            <person name="Szollosi G."/>
            <person name="Zifcakova L."/>
            <person name="Stursova M."/>
            <person name="Spatafora J.W."/>
            <person name="Tedersoo L."/>
            <person name="Vaario L.-M."/>
            <person name="Yamada A."/>
            <person name="Yan M."/>
            <person name="Wang P."/>
            <person name="Xu J."/>
            <person name="Bruns T."/>
            <person name="Baldrian P."/>
            <person name="Vilgalys R."/>
            <person name="Henrissat B."/>
            <person name="Grigoriev I.V."/>
            <person name="Hibbett D."/>
            <person name="Nagy L.G."/>
            <person name="Martin F.M."/>
        </authorList>
    </citation>
    <scope>NUCLEOTIDE SEQUENCE</scope>
    <source>
        <strain evidence="2">Prilba</strain>
    </source>
</reference>
<accession>A0A9P5T7Y6</accession>
<dbReference type="EMBL" id="WHVB01000011">
    <property type="protein sequence ID" value="KAF8478489.1"/>
    <property type="molecule type" value="Genomic_DNA"/>
</dbReference>
<evidence type="ECO:0000313" key="3">
    <source>
        <dbReference type="Proteomes" id="UP000759537"/>
    </source>
</evidence>
<proteinExistence type="predicted"/>
<keyword evidence="1" id="KW-1133">Transmembrane helix</keyword>
<evidence type="ECO:0000256" key="1">
    <source>
        <dbReference type="SAM" id="Phobius"/>
    </source>
</evidence>
<keyword evidence="1" id="KW-0812">Transmembrane</keyword>
<dbReference type="AlphaFoldDB" id="A0A9P5T7Y6"/>
<feature type="non-terminal residue" evidence="2">
    <location>
        <position position="1"/>
    </location>
</feature>
<dbReference type="Proteomes" id="UP000759537">
    <property type="component" value="Unassembled WGS sequence"/>
</dbReference>
<feature type="non-terminal residue" evidence="2">
    <location>
        <position position="85"/>
    </location>
</feature>
<keyword evidence="3" id="KW-1185">Reference proteome</keyword>
<dbReference type="OrthoDB" id="3182677at2759"/>
<organism evidence="2 3">
    <name type="scientific">Russula ochroleuca</name>
    <dbReference type="NCBI Taxonomy" id="152965"/>
    <lineage>
        <taxon>Eukaryota</taxon>
        <taxon>Fungi</taxon>
        <taxon>Dikarya</taxon>
        <taxon>Basidiomycota</taxon>
        <taxon>Agaricomycotina</taxon>
        <taxon>Agaricomycetes</taxon>
        <taxon>Russulales</taxon>
        <taxon>Russulaceae</taxon>
        <taxon>Russula</taxon>
    </lineage>
</organism>
<feature type="transmembrane region" description="Helical" evidence="1">
    <location>
        <begin position="62"/>
        <end position="80"/>
    </location>
</feature>